<organism evidence="1 2">
    <name type="scientific">Leucosporidium creatinivorum</name>
    <dbReference type="NCBI Taxonomy" id="106004"/>
    <lineage>
        <taxon>Eukaryota</taxon>
        <taxon>Fungi</taxon>
        <taxon>Dikarya</taxon>
        <taxon>Basidiomycota</taxon>
        <taxon>Pucciniomycotina</taxon>
        <taxon>Microbotryomycetes</taxon>
        <taxon>Leucosporidiales</taxon>
        <taxon>Leucosporidium</taxon>
    </lineage>
</organism>
<comment type="caution">
    <text evidence="1">The sequence shown here is derived from an EMBL/GenBank/DDBJ whole genome shotgun (WGS) entry which is preliminary data.</text>
</comment>
<name>A0A1Y2D5C2_9BASI</name>
<evidence type="ECO:0000313" key="2">
    <source>
        <dbReference type="Proteomes" id="UP000193467"/>
    </source>
</evidence>
<dbReference type="SUPFAM" id="SSF51197">
    <property type="entry name" value="Clavaminate synthase-like"/>
    <property type="match status" value="1"/>
</dbReference>
<dbReference type="InParanoid" id="A0A1Y2D5C2"/>
<protein>
    <recommendedName>
        <fullName evidence="3">JmjC domain-containing protein</fullName>
    </recommendedName>
</protein>
<dbReference type="OrthoDB" id="2537768at2759"/>
<reference evidence="1 2" key="1">
    <citation type="submission" date="2016-07" db="EMBL/GenBank/DDBJ databases">
        <title>Pervasive Adenine N6-methylation of Active Genes in Fungi.</title>
        <authorList>
            <consortium name="DOE Joint Genome Institute"/>
            <person name="Mondo S.J."/>
            <person name="Dannebaum R.O."/>
            <person name="Kuo R.C."/>
            <person name="Labutti K."/>
            <person name="Haridas S."/>
            <person name="Kuo A."/>
            <person name="Salamov A."/>
            <person name="Ahrendt S.R."/>
            <person name="Lipzen A."/>
            <person name="Sullivan W."/>
            <person name="Andreopoulos W.B."/>
            <person name="Clum A."/>
            <person name="Lindquist E."/>
            <person name="Daum C."/>
            <person name="Ramamoorthy G.K."/>
            <person name="Gryganskyi A."/>
            <person name="Culley D."/>
            <person name="Magnuson J.K."/>
            <person name="James T.Y."/>
            <person name="O'Malley M.A."/>
            <person name="Stajich J.E."/>
            <person name="Spatafora J.W."/>
            <person name="Visel A."/>
            <person name="Grigoriev I.V."/>
        </authorList>
    </citation>
    <scope>NUCLEOTIDE SEQUENCE [LARGE SCALE GENOMIC DNA]</scope>
    <source>
        <strain evidence="1 2">62-1032</strain>
    </source>
</reference>
<accession>A0A1Y2D5C2</accession>
<dbReference type="Proteomes" id="UP000193467">
    <property type="component" value="Unassembled WGS sequence"/>
</dbReference>
<evidence type="ECO:0000313" key="1">
    <source>
        <dbReference type="EMBL" id="ORY54482.1"/>
    </source>
</evidence>
<keyword evidence="2" id="KW-1185">Reference proteome</keyword>
<dbReference type="PANTHER" id="PTHR12461">
    <property type="entry name" value="HYPOXIA-INDUCIBLE FACTOR 1 ALPHA INHIBITOR-RELATED"/>
    <property type="match status" value="1"/>
</dbReference>
<dbReference type="AlphaFoldDB" id="A0A1Y2D5C2"/>
<sequence>MAHRAPLLPLSSLLAHLSSTRPTPALIRDVLALPALSHWFDAQGKLNLGHFEALGEDSLVPLELTSPSKGTFERLEVPLSYYLSYLASPPSSSSSNSDTLYLAQFAPPPFLSPSLPPPEPIASRLSHSSLWMGITPTTTPLHRDPEDNLL</sequence>
<dbReference type="PANTHER" id="PTHR12461:SF105">
    <property type="entry name" value="HYPOXIA-INDUCIBLE FACTOR 1-ALPHA INHIBITOR"/>
    <property type="match status" value="1"/>
</dbReference>
<evidence type="ECO:0008006" key="3">
    <source>
        <dbReference type="Google" id="ProtNLM"/>
    </source>
</evidence>
<dbReference type="STRING" id="106004.A0A1Y2D5C2"/>
<dbReference type="EMBL" id="MCGR01000097">
    <property type="protein sequence ID" value="ORY54482.1"/>
    <property type="molecule type" value="Genomic_DNA"/>
</dbReference>
<dbReference type="Gene3D" id="2.60.120.650">
    <property type="entry name" value="Cupin"/>
    <property type="match status" value="1"/>
</dbReference>
<proteinExistence type="predicted"/>
<gene>
    <name evidence="1" type="ORF">BCR35DRAFT_335782</name>
</gene>